<protein>
    <recommendedName>
        <fullName evidence="6">Medium/long-chain acyl-CoA thioesterase YigI</fullName>
        <ecNumber evidence="5">3.1.2.20</ecNumber>
    </recommendedName>
</protein>
<comment type="catalytic activity">
    <reaction evidence="7">
        <text>a medium-chain fatty acyl-CoA + H2O = a medium-chain fatty acid + CoA + H(+)</text>
        <dbReference type="Rhea" id="RHEA:68184"/>
        <dbReference type="ChEBI" id="CHEBI:15377"/>
        <dbReference type="ChEBI" id="CHEBI:15378"/>
        <dbReference type="ChEBI" id="CHEBI:57287"/>
        <dbReference type="ChEBI" id="CHEBI:59558"/>
        <dbReference type="ChEBI" id="CHEBI:90546"/>
    </reaction>
</comment>
<dbReference type="SUPFAM" id="SSF54637">
    <property type="entry name" value="Thioesterase/thiol ester dehydrase-isomerase"/>
    <property type="match status" value="1"/>
</dbReference>
<dbReference type="InterPro" id="IPR003736">
    <property type="entry name" value="PAAI_dom"/>
</dbReference>
<evidence type="ECO:0000256" key="3">
    <source>
        <dbReference type="ARBA" id="ARBA00036002"/>
    </source>
</evidence>
<sequence>MSPDPAPLSSFNQHLGFEVEDREDGTSLVRLPEGHNLRNELGVVHGGVAMALLDSAMGRTAVRSLEPGARAATVQFSVQFLAPAEGRLTASARVARAGRSIAFMEGECIRDDGVVVARAHGTWAVRRPESA</sequence>
<comment type="catalytic activity">
    <reaction evidence="2">
        <text>a fatty acyl-CoA + H2O = a fatty acid + CoA + H(+)</text>
        <dbReference type="Rhea" id="RHEA:16781"/>
        <dbReference type="ChEBI" id="CHEBI:15377"/>
        <dbReference type="ChEBI" id="CHEBI:15378"/>
        <dbReference type="ChEBI" id="CHEBI:28868"/>
        <dbReference type="ChEBI" id="CHEBI:57287"/>
        <dbReference type="ChEBI" id="CHEBI:77636"/>
        <dbReference type="EC" id="3.1.2.20"/>
    </reaction>
</comment>
<evidence type="ECO:0000259" key="8">
    <source>
        <dbReference type="Pfam" id="PF03061"/>
    </source>
</evidence>
<keyword evidence="1" id="KW-0378">Hydrolase</keyword>
<reference evidence="9 10" key="1">
    <citation type="submission" date="2019-02" db="EMBL/GenBank/DDBJ databases">
        <title>Deep-cultivation of Planctomycetes and their phenomic and genomic characterization uncovers novel biology.</title>
        <authorList>
            <person name="Wiegand S."/>
            <person name="Jogler M."/>
            <person name="Boedeker C."/>
            <person name="Pinto D."/>
            <person name="Vollmers J."/>
            <person name="Rivas-Marin E."/>
            <person name="Kohn T."/>
            <person name="Peeters S.H."/>
            <person name="Heuer A."/>
            <person name="Rast P."/>
            <person name="Oberbeckmann S."/>
            <person name="Bunk B."/>
            <person name="Jeske O."/>
            <person name="Meyerdierks A."/>
            <person name="Storesund J.E."/>
            <person name="Kallscheuer N."/>
            <person name="Luecker S."/>
            <person name="Lage O.M."/>
            <person name="Pohl T."/>
            <person name="Merkel B.J."/>
            <person name="Hornburger P."/>
            <person name="Mueller R.-W."/>
            <person name="Bruemmer F."/>
            <person name="Labrenz M."/>
            <person name="Spormann A.M."/>
            <person name="Op den Camp H."/>
            <person name="Overmann J."/>
            <person name="Amann R."/>
            <person name="Jetten M.S.M."/>
            <person name="Mascher T."/>
            <person name="Medema M.H."/>
            <person name="Devos D.P."/>
            <person name="Kaster A.-K."/>
            <person name="Ovreas L."/>
            <person name="Rohde M."/>
            <person name="Galperin M.Y."/>
            <person name="Jogler C."/>
        </authorList>
    </citation>
    <scope>NUCLEOTIDE SEQUENCE [LARGE SCALE GENOMIC DNA]</scope>
    <source>
        <strain evidence="9 10">Pla133</strain>
    </source>
</reference>
<comment type="similarity">
    <text evidence="4">Belongs to the YigI thioesterase family.</text>
</comment>
<dbReference type="GO" id="GO:0047617">
    <property type="term" value="F:fatty acyl-CoA hydrolase activity"/>
    <property type="evidence" value="ECO:0007669"/>
    <property type="project" value="UniProtKB-EC"/>
</dbReference>
<dbReference type="KEGG" id="pbap:Pla133_21920"/>
<dbReference type="Proteomes" id="UP000316921">
    <property type="component" value="Chromosome"/>
</dbReference>
<evidence type="ECO:0000256" key="1">
    <source>
        <dbReference type="ARBA" id="ARBA00022801"/>
    </source>
</evidence>
<dbReference type="EC" id="3.1.2.20" evidence="5"/>
<proteinExistence type="inferred from homology"/>
<dbReference type="CDD" id="cd03443">
    <property type="entry name" value="PaaI_thioesterase"/>
    <property type="match status" value="1"/>
</dbReference>
<evidence type="ECO:0000313" key="9">
    <source>
        <dbReference type="EMBL" id="QDU67114.1"/>
    </source>
</evidence>
<comment type="catalytic activity">
    <reaction evidence="3">
        <text>a long-chain fatty acyl-CoA + H2O = a long-chain fatty acid + CoA + H(+)</text>
        <dbReference type="Rhea" id="RHEA:67680"/>
        <dbReference type="ChEBI" id="CHEBI:15377"/>
        <dbReference type="ChEBI" id="CHEBI:15378"/>
        <dbReference type="ChEBI" id="CHEBI:57287"/>
        <dbReference type="ChEBI" id="CHEBI:57560"/>
        <dbReference type="ChEBI" id="CHEBI:83139"/>
    </reaction>
</comment>
<evidence type="ECO:0000256" key="6">
    <source>
        <dbReference type="ARBA" id="ARBA00040062"/>
    </source>
</evidence>
<dbReference type="InterPro" id="IPR006683">
    <property type="entry name" value="Thioestr_dom"/>
</dbReference>
<evidence type="ECO:0000256" key="7">
    <source>
        <dbReference type="ARBA" id="ARBA00048062"/>
    </source>
</evidence>
<dbReference type="EMBL" id="CP036287">
    <property type="protein sequence ID" value="QDU67114.1"/>
    <property type="molecule type" value="Genomic_DNA"/>
</dbReference>
<dbReference type="PANTHER" id="PTHR43240">
    <property type="entry name" value="1,4-DIHYDROXY-2-NAPHTHOYL-COA THIOESTERASE 1"/>
    <property type="match status" value="1"/>
</dbReference>
<dbReference type="NCBIfam" id="TIGR00369">
    <property type="entry name" value="unchar_dom_1"/>
    <property type="match status" value="1"/>
</dbReference>
<gene>
    <name evidence="9" type="ORF">Pla133_21920</name>
</gene>
<dbReference type="AlphaFoldDB" id="A0A518BJG0"/>
<feature type="domain" description="Thioesterase" evidence="8">
    <location>
        <begin position="42"/>
        <end position="116"/>
    </location>
</feature>
<dbReference type="Gene3D" id="3.10.129.10">
    <property type="entry name" value="Hotdog Thioesterase"/>
    <property type="match status" value="1"/>
</dbReference>
<dbReference type="InterPro" id="IPR029069">
    <property type="entry name" value="HotDog_dom_sf"/>
</dbReference>
<organism evidence="9 10">
    <name type="scientific">Engelhardtia mirabilis</name>
    <dbReference type="NCBI Taxonomy" id="2528011"/>
    <lineage>
        <taxon>Bacteria</taxon>
        <taxon>Pseudomonadati</taxon>
        <taxon>Planctomycetota</taxon>
        <taxon>Planctomycetia</taxon>
        <taxon>Planctomycetia incertae sedis</taxon>
        <taxon>Engelhardtia</taxon>
    </lineage>
</organism>
<accession>A0A518BJG0</accession>
<evidence type="ECO:0000313" key="10">
    <source>
        <dbReference type="Proteomes" id="UP000316921"/>
    </source>
</evidence>
<dbReference type="Pfam" id="PF03061">
    <property type="entry name" value="4HBT"/>
    <property type="match status" value="1"/>
</dbReference>
<dbReference type="PANTHER" id="PTHR43240:SF20">
    <property type="entry name" value="MEDIUM_LONG-CHAIN ACYL-COA THIOESTERASE YIGI"/>
    <property type="match status" value="1"/>
</dbReference>
<evidence type="ECO:0000256" key="2">
    <source>
        <dbReference type="ARBA" id="ARBA00035880"/>
    </source>
</evidence>
<dbReference type="RefSeq" id="WP_145064996.1">
    <property type="nucleotide sequence ID" value="NZ_CP036287.1"/>
</dbReference>
<evidence type="ECO:0000256" key="4">
    <source>
        <dbReference type="ARBA" id="ARBA00038381"/>
    </source>
</evidence>
<evidence type="ECO:0000256" key="5">
    <source>
        <dbReference type="ARBA" id="ARBA00038894"/>
    </source>
</evidence>
<name>A0A518BJG0_9BACT</name>
<keyword evidence="10" id="KW-1185">Reference proteome</keyword>